<accession>A0ABV1WWK9</accession>
<dbReference type="Proteomes" id="UP001474181">
    <property type="component" value="Unassembled WGS sequence"/>
</dbReference>
<dbReference type="PROSITE" id="PS00061">
    <property type="entry name" value="ADH_SHORT"/>
    <property type="match status" value="1"/>
</dbReference>
<dbReference type="InterPro" id="IPR057326">
    <property type="entry name" value="KR_dom"/>
</dbReference>
<evidence type="ECO:0000313" key="5">
    <source>
        <dbReference type="EMBL" id="MER7181158.1"/>
    </source>
</evidence>
<name>A0ABV1WWK9_9ACTN</name>
<keyword evidence="6" id="KW-1185">Reference proteome</keyword>
<dbReference type="RefSeq" id="WP_350781762.1">
    <property type="nucleotide sequence ID" value="NZ_JBEPEK010000105.1"/>
</dbReference>
<dbReference type="SUPFAM" id="SSF51735">
    <property type="entry name" value="NAD(P)-binding Rossmann-fold domains"/>
    <property type="match status" value="1"/>
</dbReference>
<evidence type="ECO:0000256" key="1">
    <source>
        <dbReference type="ARBA" id="ARBA00006484"/>
    </source>
</evidence>
<proteinExistence type="inferred from homology"/>
<evidence type="ECO:0000256" key="3">
    <source>
        <dbReference type="RuleBase" id="RU000363"/>
    </source>
</evidence>
<dbReference type="InterPro" id="IPR036291">
    <property type="entry name" value="NAD(P)-bd_dom_sf"/>
</dbReference>
<comment type="similarity">
    <text evidence="1 3">Belongs to the short-chain dehydrogenases/reductases (SDR) family.</text>
</comment>
<dbReference type="GO" id="GO:0016491">
    <property type="term" value="F:oxidoreductase activity"/>
    <property type="evidence" value="ECO:0007669"/>
    <property type="project" value="UniProtKB-KW"/>
</dbReference>
<dbReference type="EMBL" id="JBEPEK010000105">
    <property type="protein sequence ID" value="MER7181158.1"/>
    <property type="molecule type" value="Genomic_DNA"/>
</dbReference>
<evidence type="ECO:0000256" key="2">
    <source>
        <dbReference type="ARBA" id="ARBA00023002"/>
    </source>
</evidence>
<dbReference type="Pfam" id="PF00106">
    <property type="entry name" value="adh_short"/>
    <property type="match status" value="1"/>
</dbReference>
<reference evidence="5 6" key="1">
    <citation type="submission" date="2024-06" db="EMBL/GenBank/DDBJ databases">
        <title>The Natural Products Discovery Center: Release of the First 8490 Sequenced Strains for Exploring Actinobacteria Biosynthetic Diversity.</title>
        <authorList>
            <person name="Kalkreuter E."/>
            <person name="Kautsar S.A."/>
            <person name="Yang D."/>
            <person name="Bader C.D."/>
            <person name="Teijaro C.N."/>
            <person name="Fluegel L."/>
            <person name="Davis C.M."/>
            <person name="Simpson J.R."/>
            <person name="Lauterbach L."/>
            <person name="Steele A.D."/>
            <person name="Gui C."/>
            <person name="Meng S."/>
            <person name="Li G."/>
            <person name="Viehrig K."/>
            <person name="Ye F."/>
            <person name="Su P."/>
            <person name="Kiefer A.F."/>
            <person name="Nichols A."/>
            <person name="Cepeda A.J."/>
            <person name="Yan W."/>
            <person name="Fan B."/>
            <person name="Jiang Y."/>
            <person name="Adhikari A."/>
            <person name="Zheng C.-J."/>
            <person name="Schuster L."/>
            <person name="Cowan T.M."/>
            <person name="Smanski M.J."/>
            <person name="Chevrette M.G."/>
            <person name="De Carvalho L.P.S."/>
            <person name="Shen B."/>
        </authorList>
    </citation>
    <scope>NUCLEOTIDE SEQUENCE [LARGE SCALE GENOMIC DNA]</scope>
    <source>
        <strain evidence="5 6">NPDC000234</strain>
    </source>
</reference>
<organism evidence="5 6">
    <name type="scientific">Streptomyces hyaluromycini</name>
    <dbReference type="NCBI Taxonomy" id="1377993"/>
    <lineage>
        <taxon>Bacteria</taxon>
        <taxon>Bacillati</taxon>
        <taxon>Actinomycetota</taxon>
        <taxon>Actinomycetes</taxon>
        <taxon>Kitasatosporales</taxon>
        <taxon>Streptomycetaceae</taxon>
        <taxon>Streptomyces</taxon>
    </lineage>
</organism>
<evidence type="ECO:0000313" key="6">
    <source>
        <dbReference type="Proteomes" id="UP001474181"/>
    </source>
</evidence>
<sequence length="268" mass="27483">MSAKTWLITGASSGFGRQLAETVAHRGDHVIATGRRSGALNELAEQNSRISTVTADVTTPEGIAAIVTAVETAGGVDVLVNNAGYGVFGAVEQISEDTARAVFETHVFGPLAIIRAVLPSLRSRRGRIINLSSELGAYAWPGSGLYSASKGALELISEALALELAPAGVTSTAIQPGTYGTGFIANAVVEAPSEVYAPSVGTQLAKIGQLGPDAVGDPQDVVEAILLAADAANPPVRLAVGVEALTTIRESLQKQLRELDAVTGVTES</sequence>
<gene>
    <name evidence="5" type="ORF">ABT404_17030</name>
</gene>
<feature type="domain" description="Ketoreductase" evidence="4">
    <location>
        <begin position="4"/>
        <end position="179"/>
    </location>
</feature>
<evidence type="ECO:0000259" key="4">
    <source>
        <dbReference type="SMART" id="SM00822"/>
    </source>
</evidence>
<dbReference type="Gene3D" id="3.40.50.720">
    <property type="entry name" value="NAD(P)-binding Rossmann-like Domain"/>
    <property type="match status" value="1"/>
</dbReference>
<dbReference type="PRINTS" id="PR00081">
    <property type="entry name" value="GDHRDH"/>
</dbReference>
<dbReference type="InterPro" id="IPR051911">
    <property type="entry name" value="SDR_oxidoreductase"/>
</dbReference>
<dbReference type="PANTHER" id="PTHR43976">
    <property type="entry name" value="SHORT CHAIN DEHYDROGENASE"/>
    <property type="match status" value="1"/>
</dbReference>
<dbReference type="PRINTS" id="PR00080">
    <property type="entry name" value="SDRFAMILY"/>
</dbReference>
<dbReference type="CDD" id="cd05374">
    <property type="entry name" value="17beta-HSD-like_SDR_c"/>
    <property type="match status" value="1"/>
</dbReference>
<dbReference type="SMART" id="SM00822">
    <property type="entry name" value="PKS_KR"/>
    <property type="match status" value="1"/>
</dbReference>
<dbReference type="PANTHER" id="PTHR43976:SF16">
    <property type="entry name" value="SHORT-CHAIN DEHYDROGENASE_REDUCTASE FAMILY PROTEIN"/>
    <property type="match status" value="1"/>
</dbReference>
<dbReference type="InterPro" id="IPR020904">
    <property type="entry name" value="Sc_DH/Rdtase_CS"/>
</dbReference>
<dbReference type="EC" id="1.1.-.-" evidence="5"/>
<keyword evidence="2 5" id="KW-0560">Oxidoreductase</keyword>
<protein>
    <submittedName>
        <fullName evidence="5">SDR family oxidoreductase</fullName>
        <ecNumber evidence="5">1.1.-.-</ecNumber>
    </submittedName>
</protein>
<comment type="caution">
    <text evidence="5">The sequence shown here is derived from an EMBL/GenBank/DDBJ whole genome shotgun (WGS) entry which is preliminary data.</text>
</comment>
<dbReference type="InterPro" id="IPR002347">
    <property type="entry name" value="SDR_fam"/>
</dbReference>